<dbReference type="Proteomes" id="UP001198983">
    <property type="component" value="Chromosome"/>
</dbReference>
<keyword evidence="5 10" id="KW-0812">Transmembrane</keyword>
<keyword evidence="7 10" id="KW-1133">Transmembrane helix</keyword>
<dbReference type="Pfam" id="PF02699">
    <property type="entry name" value="YajC"/>
    <property type="match status" value="1"/>
</dbReference>
<comment type="subcellular location">
    <subcellularLocation>
        <location evidence="1">Cell membrane</location>
        <topology evidence="1">Single-pass membrane protein</topology>
    </subcellularLocation>
</comment>
<keyword evidence="8" id="KW-0811">Translocation</keyword>
<dbReference type="SMART" id="SM01323">
    <property type="entry name" value="YajC"/>
    <property type="match status" value="1"/>
</dbReference>
<name>A0AAX2ZEV5_9FIRM</name>
<comment type="similarity">
    <text evidence="2">Belongs to the YajC family.</text>
</comment>
<dbReference type="PANTHER" id="PTHR33909">
    <property type="entry name" value="SEC TRANSLOCON ACCESSORY COMPLEX SUBUNIT YAJC"/>
    <property type="match status" value="1"/>
</dbReference>
<evidence type="ECO:0000256" key="2">
    <source>
        <dbReference type="ARBA" id="ARBA00006742"/>
    </source>
</evidence>
<dbReference type="AlphaFoldDB" id="A0AAX2ZEV5"/>
<keyword evidence="9 10" id="KW-0472">Membrane</keyword>
<dbReference type="InterPro" id="IPR003849">
    <property type="entry name" value="Preprotein_translocase_YajC"/>
</dbReference>
<organism evidence="11 12">
    <name type="scientific">Terrisporobacter hibernicus</name>
    <dbReference type="NCBI Taxonomy" id="2813371"/>
    <lineage>
        <taxon>Bacteria</taxon>
        <taxon>Bacillati</taxon>
        <taxon>Bacillota</taxon>
        <taxon>Clostridia</taxon>
        <taxon>Peptostreptococcales</taxon>
        <taxon>Peptostreptococcaceae</taxon>
        <taxon>Terrisporobacter</taxon>
    </lineage>
</organism>
<protein>
    <submittedName>
        <fullName evidence="11">Preprotein translocase subunit YajC</fullName>
    </submittedName>
</protein>
<dbReference type="EMBL" id="CP081135">
    <property type="protein sequence ID" value="UEL46222.1"/>
    <property type="molecule type" value="Genomic_DNA"/>
</dbReference>
<keyword evidence="4" id="KW-1003">Cell membrane</keyword>
<accession>A0AAX2ZEV5</accession>
<dbReference type="PANTHER" id="PTHR33909:SF1">
    <property type="entry name" value="SEC TRANSLOCON ACCESSORY COMPLEX SUBUNIT YAJC"/>
    <property type="match status" value="1"/>
</dbReference>
<evidence type="ECO:0000256" key="6">
    <source>
        <dbReference type="ARBA" id="ARBA00022927"/>
    </source>
</evidence>
<evidence type="ECO:0000256" key="9">
    <source>
        <dbReference type="ARBA" id="ARBA00023136"/>
    </source>
</evidence>
<evidence type="ECO:0000313" key="12">
    <source>
        <dbReference type="Proteomes" id="UP001198983"/>
    </source>
</evidence>
<gene>
    <name evidence="11" type="primary">yajC</name>
    <name evidence="11" type="ORF">JW646_11210</name>
</gene>
<proteinExistence type="inferred from homology"/>
<dbReference type="GO" id="GO:0005886">
    <property type="term" value="C:plasma membrane"/>
    <property type="evidence" value="ECO:0007669"/>
    <property type="project" value="UniProtKB-SubCell"/>
</dbReference>
<evidence type="ECO:0000313" key="11">
    <source>
        <dbReference type="EMBL" id="UEL46222.1"/>
    </source>
</evidence>
<keyword evidence="3" id="KW-0813">Transport</keyword>
<evidence type="ECO:0000256" key="10">
    <source>
        <dbReference type="SAM" id="Phobius"/>
    </source>
</evidence>
<evidence type="ECO:0000256" key="5">
    <source>
        <dbReference type="ARBA" id="ARBA00022692"/>
    </source>
</evidence>
<keyword evidence="6" id="KW-0653">Protein transport</keyword>
<evidence type="ECO:0000256" key="4">
    <source>
        <dbReference type="ARBA" id="ARBA00022475"/>
    </source>
</evidence>
<keyword evidence="12" id="KW-1185">Reference proteome</keyword>
<feature type="transmembrane region" description="Helical" evidence="10">
    <location>
        <begin position="6"/>
        <end position="24"/>
    </location>
</feature>
<sequence length="93" mass="10852">MNTQMMISIFYMVALFVIFYFLFIRPQRKKEKQLDQLRSSLEVGQMVTTIGGMLATIAKVEDEFVVLEVGPNRTKMPFKKWAIASIEKKEEDK</sequence>
<evidence type="ECO:0000256" key="8">
    <source>
        <dbReference type="ARBA" id="ARBA00023010"/>
    </source>
</evidence>
<dbReference type="RefSeq" id="WP_074919878.1">
    <property type="nucleotide sequence ID" value="NZ_CP081135.1"/>
</dbReference>
<evidence type="ECO:0000256" key="1">
    <source>
        <dbReference type="ARBA" id="ARBA00004162"/>
    </source>
</evidence>
<dbReference type="GO" id="GO:0015031">
    <property type="term" value="P:protein transport"/>
    <property type="evidence" value="ECO:0007669"/>
    <property type="project" value="UniProtKB-KW"/>
</dbReference>
<dbReference type="KEGG" id="tem:JW646_11210"/>
<evidence type="ECO:0000256" key="3">
    <source>
        <dbReference type="ARBA" id="ARBA00022448"/>
    </source>
</evidence>
<dbReference type="NCBIfam" id="TIGR00739">
    <property type="entry name" value="yajC"/>
    <property type="match status" value="1"/>
</dbReference>
<evidence type="ECO:0000256" key="7">
    <source>
        <dbReference type="ARBA" id="ARBA00022989"/>
    </source>
</evidence>
<reference evidence="11 12" key="1">
    <citation type="journal article" date="2023" name="Int. J. Syst. Evol. Microbiol.">
        <title>Terrisporobacter hibernicus sp. nov., isolated from bovine faeces in Northern Ireland.</title>
        <authorList>
            <person name="Mitchell M."/>
            <person name="Nguyen S.V."/>
            <person name="Connor M."/>
            <person name="Fairley D.J."/>
            <person name="Donoghue O."/>
            <person name="Marshall H."/>
            <person name="Koolman L."/>
            <person name="McMullan G."/>
            <person name="Schaffer K.E."/>
            <person name="McGrath J.W."/>
            <person name="Fanning S."/>
        </authorList>
    </citation>
    <scope>NUCLEOTIDE SEQUENCE [LARGE SCALE GENOMIC DNA]</scope>
    <source>
        <strain evidence="11 12">MCA3</strain>
    </source>
</reference>
<dbReference type="PRINTS" id="PR01853">
    <property type="entry name" value="YAJCTRNLCASE"/>
</dbReference>